<organism evidence="1 2">
    <name type="scientific">Calothrix parasitica NIES-267</name>
    <dbReference type="NCBI Taxonomy" id="1973488"/>
    <lineage>
        <taxon>Bacteria</taxon>
        <taxon>Bacillati</taxon>
        <taxon>Cyanobacteriota</taxon>
        <taxon>Cyanophyceae</taxon>
        <taxon>Nostocales</taxon>
        <taxon>Calotrichaceae</taxon>
        <taxon>Calothrix</taxon>
    </lineage>
</organism>
<gene>
    <name evidence="1" type="ORF">NIES267_03450</name>
</gene>
<keyword evidence="2" id="KW-1185">Reference proteome</keyword>
<evidence type="ECO:0000313" key="1">
    <source>
        <dbReference type="EMBL" id="BAY80880.1"/>
    </source>
</evidence>
<dbReference type="OrthoDB" id="9858434at2"/>
<dbReference type="EMBL" id="AP018227">
    <property type="protein sequence ID" value="BAY80880.1"/>
    <property type="molecule type" value="Genomic_DNA"/>
</dbReference>
<evidence type="ECO:0000313" key="2">
    <source>
        <dbReference type="Proteomes" id="UP000218418"/>
    </source>
</evidence>
<sequence>MIKVSSTIPSLVLTDSKLKDEEENYQSEEYLAKLQDLISERWEDVWQEVQARKQEEIKLN</sequence>
<protein>
    <submittedName>
        <fullName evidence="1">Uncharacterized protein</fullName>
    </submittedName>
</protein>
<dbReference type="Proteomes" id="UP000218418">
    <property type="component" value="Chromosome"/>
</dbReference>
<proteinExistence type="predicted"/>
<reference evidence="1 2" key="1">
    <citation type="submission" date="2017-06" db="EMBL/GenBank/DDBJ databases">
        <title>Genome sequencing of cyanobaciteial culture collection at National Institute for Environmental Studies (NIES).</title>
        <authorList>
            <person name="Hirose Y."/>
            <person name="Shimura Y."/>
            <person name="Fujisawa T."/>
            <person name="Nakamura Y."/>
            <person name="Kawachi M."/>
        </authorList>
    </citation>
    <scope>NUCLEOTIDE SEQUENCE [LARGE SCALE GENOMIC DNA]</scope>
    <source>
        <strain evidence="1 2">NIES-267</strain>
    </source>
</reference>
<dbReference type="AlphaFoldDB" id="A0A1Z4LI12"/>
<accession>A0A1Z4LI12</accession>
<name>A0A1Z4LI12_9CYAN</name>